<dbReference type="InterPro" id="IPR029787">
    <property type="entry name" value="Nucleotide_cyclase"/>
</dbReference>
<keyword evidence="1" id="KW-0472">Membrane</keyword>
<dbReference type="OrthoDB" id="9814202at2"/>
<dbReference type="PANTHER" id="PTHR33121:SF70">
    <property type="entry name" value="SIGNALING PROTEIN YKOW"/>
    <property type="match status" value="1"/>
</dbReference>
<feature type="transmembrane region" description="Helical" evidence="1">
    <location>
        <begin position="107"/>
        <end position="124"/>
    </location>
</feature>
<dbReference type="SMART" id="SM00267">
    <property type="entry name" value="GGDEF"/>
    <property type="match status" value="1"/>
</dbReference>
<dbReference type="AlphaFoldDB" id="A0A1H8GPK7"/>
<dbReference type="InterPro" id="IPR035919">
    <property type="entry name" value="EAL_sf"/>
</dbReference>
<dbReference type="CDD" id="cd01949">
    <property type="entry name" value="GGDEF"/>
    <property type="match status" value="1"/>
</dbReference>
<evidence type="ECO:0000313" key="4">
    <source>
        <dbReference type="EMBL" id="SEN45437.1"/>
    </source>
</evidence>
<dbReference type="CDD" id="cd01948">
    <property type="entry name" value="EAL"/>
    <property type="match status" value="1"/>
</dbReference>
<feature type="domain" description="GGDEF" evidence="3">
    <location>
        <begin position="240"/>
        <end position="372"/>
    </location>
</feature>
<feature type="domain" description="EAL" evidence="2">
    <location>
        <begin position="380"/>
        <end position="635"/>
    </location>
</feature>
<evidence type="ECO:0000259" key="2">
    <source>
        <dbReference type="PROSITE" id="PS50883"/>
    </source>
</evidence>
<accession>A0A1H8GPK7</accession>
<dbReference type="SUPFAM" id="SSF141868">
    <property type="entry name" value="EAL domain-like"/>
    <property type="match status" value="1"/>
</dbReference>
<protein>
    <submittedName>
        <fullName evidence="4">Diguanylate cyclase (GGDEF) domain-containing protein</fullName>
    </submittedName>
</protein>
<sequence length="639" mass="69836">MLDRLKNRFLFETRLTLHIVRRDRLRRLSLLPVLGGALLVAGDVQRMCIVALLAATSEVTMAVAGAGVPIDRPGIGLRRCIAVWVATIASTLAYLSAAWVMTDGHSSAMLIGACLWMFGVLVHISNSFVTVPIYNWSMLIPSGFCVAAIIHDVFDEPVTAPMPMEGWVLAGLLLVYFTNTVMTTQRQNDTQHAFETMRDLANRRLTELEDIASRDLLTGLPNRRVFDRIAQDSLQADRAGSGAVFLINLNGFRPINESYSQAAGDAVLIEVACRLRGLLMDSGIVARMDADTFAALIPGPSDTAGQLRIAADVQTAICQPITFEDRQLQVAASVAIAPVRANPSLAALMQQAEQAMDRAKATLDRPVVIYDPTRFPPRPTLDDRARIGAAMQADQIVPFYQPQVDIATGRVTGLEALARWVMPDGRVLSPGSFLPSIRDLGLQADFQHQILRHVLQDMQHLRDLGLLPDQISVNLSEVTLATTSGRGALIAAVARHPDLRPHLMFEVTEDIFIARAGRMIQESISLLRMTGVRIALDDFGTGFASFQHLQELECDELKLDSTFVRRLGQDPTAEVLIKAFLDMGRGLELAVVAEGVETRQQLDMLHALGCRTVQGYYYSPARPLGDVIGMLQSGIASAA</sequence>
<dbReference type="Proteomes" id="UP000199585">
    <property type="component" value="Unassembled WGS sequence"/>
</dbReference>
<feature type="transmembrane region" description="Helical" evidence="1">
    <location>
        <begin position="80"/>
        <end position="101"/>
    </location>
</feature>
<dbReference type="Gene3D" id="3.30.70.270">
    <property type="match status" value="1"/>
</dbReference>
<dbReference type="GO" id="GO:0071111">
    <property type="term" value="F:cyclic-guanylate-specific phosphodiesterase activity"/>
    <property type="evidence" value="ECO:0007669"/>
    <property type="project" value="InterPro"/>
</dbReference>
<proteinExistence type="predicted"/>
<dbReference type="Gene3D" id="3.20.20.450">
    <property type="entry name" value="EAL domain"/>
    <property type="match status" value="1"/>
</dbReference>
<keyword evidence="5" id="KW-1185">Reference proteome</keyword>
<evidence type="ECO:0000256" key="1">
    <source>
        <dbReference type="SAM" id="Phobius"/>
    </source>
</evidence>
<dbReference type="InterPro" id="IPR001633">
    <property type="entry name" value="EAL_dom"/>
</dbReference>
<dbReference type="InterPro" id="IPR050706">
    <property type="entry name" value="Cyclic-di-GMP_PDE-like"/>
</dbReference>
<dbReference type="SUPFAM" id="SSF55073">
    <property type="entry name" value="Nucleotide cyclase"/>
    <property type="match status" value="1"/>
</dbReference>
<organism evidence="4 5">
    <name type="scientific">Loktanella fryxellensis</name>
    <dbReference type="NCBI Taxonomy" id="245187"/>
    <lineage>
        <taxon>Bacteria</taxon>
        <taxon>Pseudomonadati</taxon>
        <taxon>Pseudomonadota</taxon>
        <taxon>Alphaproteobacteria</taxon>
        <taxon>Rhodobacterales</taxon>
        <taxon>Roseobacteraceae</taxon>
        <taxon>Loktanella</taxon>
    </lineage>
</organism>
<dbReference type="PANTHER" id="PTHR33121">
    <property type="entry name" value="CYCLIC DI-GMP PHOSPHODIESTERASE PDEF"/>
    <property type="match status" value="1"/>
</dbReference>
<name>A0A1H8GPK7_9RHOB</name>
<dbReference type="PROSITE" id="PS50887">
    <property type="entry name" value="GGDEF"/>
    <property type="match status" value="1"/>
</dbReference>
<evidence type="ECO:0000259" key="3">
    <source>
        <dbReference type="PROSITE" id="PS50887"/>
    </source>
</evidence>
<dbReference type="NCBIfam" id="TIGR00254">
    <property type="entry name" value="GGDEF"/>
    <property type="match status" value="1"/>
</dbReference>
<gene>
    <name evidence="4" type="ORF">SAMN04488003_11722</name>
</gene>
<dbReference type="RefSeq" id="WP_089904129.1">
    <property type="nucleotide sequence ID" value="NZ_FOCI01000017.1"/>
</dbReference>
<dbReference type="EMBL" id="FOCI01000017">
    <property type="protein sequence ID" value="SEN45437.1"/>
    <property type="molecule type" value="Genomic_DNA"/>
</dbReference>
<dbReference type="Pfam" id="PF00563">
    <property type="entry name" value="EAL"/>
    <property type="match status" value="1"/>
</dbReference>
<keyword evidence="1" id="KW-1133">Transmembrane helix</keyword>
<evidence type="ECO:0000313" key="5">
    <source>
        <dbReference type="Proteomes" id="UP000199585"/>
    </source>
</evidence>
<dbReference type="STRING" id="245187.SAMN04488003_11722"/>
<dbReference type="Pfam" id="PF00990">
    <property type="entry name" value="GGDEF"/>
    <property type="match status" value="1"/>
</dbReference>
<dbReference type="InterPro" id="IPR043128">
    <property type="entry name" value="Rev_trsase/Diguanyl_cyclase"/>
</dbReference>
<dbReference type="PROSITE" id="PS50883">
    <property type="entry name" value="EAL"/>
    <property type="match status" value="1"/>
</dbReference>
<dbReference type="SMART" id="SM00052">
    <property type="entry name" value="EAL"/>
    <property type="match status" value="1"/>
</dbReference>
<feature type="transmembrane region" description="Helical" evidence="1">
    <location>
        <begin position="136"/>
        <end position="154"/>
    </location>
</feature>
<keyword evidence="1" id="KW-0812">Transmembrane</keyword>
<dbReference type="InterPro" id="IPR000160">
    <property type="entry name" value="GGDEF_dom"/>
</dbReference>
<reference evidence="4 5" key="1">
    <citation type="submission" date="2016-10" db="EMBL/GenBank/DDBJ databases">
        <authorList>
            <person name="de Groot N.N."/>
        </authorList>
    </citation>
    <scope>NUCLEOTIDE SEQUENCE [LARGE SCALE GENOMIC DNA]</scope>
    <source>
        <strain evidence="4 5">DSM 16213</strain>
    </source>
</reference>